<keyword evidence="3" id="KW-1185">Reference proteome</keyword>
<sequence length="113" mass="13481">MRWQCTNLCVWAKDQQKNKQKTSYIKQDRKNRRQRLESAESTNQINKKVSVAMGVSVPIHTNRTQFKHCDLLVPWKLKKNELEDVCRKLTNIEIVQSYYDQGNWCVVIKKIKE</sequence>
<dbReference type="Proteomes" id="UP001162164">
    <property type="component" value="Unassembled WGS sequence"/>
</dbReference>
<dbReference type="InterPro" id="IPR029063">
    <property type="entry name" value="SAM-dependent_MTases_sf"/>
</dbReference>
<protein>
    <submittedName>
        <fullName evidence="2">Uncharacterized protein</fullName>
    </submittedName>
</protein>
<reference evidence="2" key="1">
    <citation type="journal article" date="2023" name="Insect Mol. Biol.">
        <title>Genome sequencing provides insights into the evolution of gene families encoding plant cell wall-degrading enzymes in longhorned beetles.</title>
        <authorList>
            <person name="Shin N.R."/>
            <person name="Okamura Y."/>
            <person name="Kirsch R."/>
            <person name="Pauchet Y."/>
        </authorList>
    </citation>
    <scope>NUCLEOTIDE SEQUENCE</scope>
    <source>
        <strain evidence="2">MMC_N1</strain>
    </source>
</reference>
<organism evidence="2 3">
    <name type="scientific">Molorchus minor</name>
    <dbReference type="NCBI Taxonomy" id="1323400"/>
    <lineage>
        <taxon>Eukaryota</taxon>
        <taxon>Metazoa</taxon>
        <taxon>Ecdysozoa</taxon>
        <taxon>Arthropoda</taxon>
        <taxon>Hexapoda</taxon>
        <taxon>Insecta</taxon>
        <taxon>Pterygota</taxon>
        <taxon>Neoptera</taxon>
        <taxon>Endopterygota</taxon>
        <taxon>Coleoptera</taxon>
        <taxon>Polyphaga</taxon>
        <taxon>Cucujiformia</taxon>
        <taxon>Chrysomeloidea</taxon>
        <taxon>Cerambycidae</taxon>
        <taxon>Lamiinae</taxon>
        <taxon>Monochamini</taxon>
        <taxon>Molorchus</taxon>
    </lineage>
</organism>
<accession>A0ABQ9JK78</accession>
<dbReference type="EMBL" id="JAPWTJ010000452">
    <property type="protein sequence ID" value="KAJ8978311.1"/>
    <property type="molecule type" value="Genomic_DNA"/>
</dbReference>
<comment type="caution">
    <text evidence="2">The sequence shown here is derived from an EMBL/GenBank/DDBJ whole genome shotgun (WGS) entry which is preliminary data.</text>
</comment>
<evidence type="ECO:0000313" key="2">
    <source>
        <dbReference type="EMBL" id="KAJ8978311.1"/>
    </source>
</evidence>
<feature type="region of interest" description="Disordered" evidence="1">
    <location>
        <begin position="21"/>
        <end position="43"/>
    </location>
</feature>
<evidence type="ECO:0000313" key="3">
    <source>
        <dbReference type="Proteomes" id="UP001162164"/>
    </source>
</evidence>
<dbReference type="Gene3D" id="3.40.50.150">
    <property type="entry name" value="Vaccinia Virus protein VP39"/>
    <property type="match status" value="1"/>
</dbReference>
<gene>
    <name evidence="2" type="ORF">NQ317_008183</name>
</gene>
<proteinExistence type="predicted"/>
<name>A0ABQ9JK78_9CUCU</name>
<evidence type="ECO:0000256" key="1">
    <source>
        <dbReference type="SAM" id="MobiDB-lite"/>
    </source>
</evidence>